<protein>
    <recommendedName>
        <fullName evidence="2">Squalene cyclase C-terminal domain-containing protein</fullName>
    </recommendedName>
</protein>
<keyword evidence="4" id="KW-1185">Reference proteome</keyword>
<dbReference type="InterPro" id="IPR008930">
    <property type="entry name" value="Terpenoid_cyclase/PrenylTrfase"/>
</dbReference>
<evidence type="ECO:0000256" key="1">
    <source>
        <dbReference type="ARBA" id="ARBA00022723"/>
    </source>
</evidence>
<dbReference type="EMBL" id="BAAAPE010000025">
    <property type="protein sequence ID" value="GAA2101398.1"/>
    <property type="molecule type" value="Genomic_DNA"/>
</dbReference>
<gene>
    <name evidence="3" type="ORF">GCM10009801_74650</name>
</gene>
<dbReference type="RefSeq" id="WP_344534800.1">
    <property type="nucleotide sequence ID" value="NZ_BAAAPE010000025.1"/>
</dbReference>
<dbReference type="Pfam" id="PF13243">
    <property type="entry name" value="SQHop_cyclase_C"/>
    <property type="match status" value="1"/>
</dbReference>
<evidence type="ECO:0000259" key="2">
    <source>
        <dbReference type="Pfam" id="PF13243"/>
    </source>
</evidence>
<proteinExistence type="predicted"/>
<evidence type="ECO:0000313" key="4">
    <source>
        <dbReference type="Proteomes" id="UP001500016"/>
    </source>
</evidence>
<comment type="caution">
    <text evidence="3">The sequence shown here is derived from an EMBL/GenBank/DDBJ whole genome shotgun (WGS) entry which is preliminary data.</text>
</comment>
<dbReference type="SUPFAM" id="SSF48239">
    <property type="entry name" value="Terpenoid cyclases/Protein prenyltransferases"/>
    <property type="match status" value="1"/>
</dbReference>
<reference evidence="4" key="1">
    <citation type="journal article" date="2019" name="Int. J. Syst. Evol. Microbiol.">
        <title>The Global Catalogue of Microorganisms (GCM) 10K type strain sequencing project: providing services to taxonomists for standard genome sequencing and annotation.</title>
        <authorList>
            <consortium name="The Broad Institute Genomics Platform"/>
            <consortium name="The Broad Institute Genome Sequencing Center for Infectious Disease"/>
            <person name="Wu L."/>
            <person name="Ma J."/>
        </authorList>
    </citation>
    <scope>NUCLEOTIDE SEQUENCE [LARGE SCALE GENOMIC DNA]</scope>
    <source>
        <strain evidence="4">JCM 15478</strain>
    </source>
</reference>
<evidence type="ECO:0000313" key="3">
    <source>
        <dbReference type="EMBL" id="GAA2101398.1"/>
    </source>
</evidence>
<dbReference type="Gene3D" id="1.50.10.20">
    <property type="match status" value="1"/>
</dbReference>
<dbReference type="Proteomes" id="UP001500016">
    <property type="component" value="Unassembled WGS sequence"/>
</dbReference>
<name>A0ABP5ILK8_9ACTN</name>
<feature type="domain" description="Squalene cyclase C-terminal" evidence="2">
    <location>
        <begin position="338"/>
        <end position="439"/>
    </location>
</feature>
<dbReference type="InterPro" id="IPR032696">
    <property type="entry name" value="SQ_cyclase_C"/>
</dbReference>
<organism evidence="3 4">
    <name type="scientific">Streptomyces albiaxialis</name>
    <dbReference type="NCBI Taxonomy" id="329523"/>
    <lineage>
        <taxon>Bacteria</taxon>
        <taxon>Bacillati</taxon>
        <taxon>Actinomycetota</taxon>
        <taxon>Actinomycetes</taxon>
        <taxon>Kitasatosporales</taxon>
        <taxon>Streptomycetaceae</taxon>
        <taxon>Streptomyces</taxon>
    </lineage>
</organism>
<accession>A0ABP5ILK8</accession>
<sequence>MTDDYRAAANTLLRESAADPWAWLTPSVYESARLVSDAPWLGGHAERLRHLCERSWGQDGFAFNATLSATEALLTVLARREEADEAVPRERVRAVAGEGLRVLRDWLAPGGRYAGGPPQTISVELIVPMLVERINSRLAATVDGGNGGAALLPMPAGCATDRLAAIRADAAAGAELPADIWHAWEIATPAALPDGPPHPYAGSVSCSAAGTAGWLRTAPEPDSPAGRFLEELQRYGNGLVPVAAPIDYFEHAWMLNTFTWHAVPHDCPREILDRLEPELGPYGIAGGRDLTVDGDDTAAVLNALLCHGRTVSLDGLLTYWTDDHFQIYPGEAVSSPATNGHTVSLLRRCLDEDPERYGPLLRRNTEWLLDQQRADGSWSDFWHVSPYYATVCAVEALSAMDGERARAAVARARRWVLDSRHPGGGWGVRWVTMEETAYATLILRGSTGNGVAEALAAAEPVLRDGVVDAGITPLWLVKDYFAPIRVVAAAVLAARHTLANRRNRRNLRSRQGLL</sequence>
<keyword evidence="1" id="KW-0479">Metal-binding</keyword>